<feature type="non-terminal residue" evidence="2">
    <location>
        <position position="1"/>
    </location>
</feature>
<comment type="caution">
    <text evidence="2">The sequence shown here is derived from an EMBL/GenBank/DDBJ whole genome shotgun (WGS) entry which is preliminary data.</text>
</comment>
<dbReference type="VEuPathDB" id="FungiDB:MAN_02936"/>
<keyword evidence="3" id="KW-1185">Reference proteome</keyword>
<proteinExistence type="predicted"/>
<dbReference type="AlphaFoldDB" id="A0A0B4F1Q9"/>
<keyword evidence="1" id="KW-0472">Membrane</keyword>
<sequence length="96" mass="10335">MPLHPTDDLDSSSDRRPTLIARLRLSNPHRRLVNILVILILLLPTYVFNIARVTKVKEHTTSNPGLSPETIPAPILASRGGCDAASGSDAAITGTR</sequence>
<evidence type="ECO:0000313" key="2">
    <source>
        <dbReference type="EMBL" id="KID68080.1"/>
    </source>
</evidence>
<evidence type="ECO:0000313" key="3">
    <source>
        <dbReference type="Proteomes" id="UP000031186"/>
    </source>
</evidence>
<feature type="transmembrane region" description="Helical" evidence="1">
    <location>
        <begin position="32"/>
        <end position="51"/>
    </location>
</feature>
<dbReference type="EMBL" id="AZNF01000003">
    <property type="protein sequence ID" value="KID68080.1"/>
    <property type="molecule type" value="Genomic_DNA"/>
</dbReference>
<protein>
    <submittedName>
        <fullName evidence="2">Uncharacterized protein</fullName>
    </submittedName>
</protein>
<dbReference type="Proteomes" id="UP000031186">
    <property type="component" value="Unassembled WGS sequence"/>
</dbReference>
<reference evidence="2 3" key="1">
    <citation type="journal article" date="2014" name="Proc. Natl. Acad. Sci. U.S.A.">
        <title>Trajectory and genomic determinants of fungal-pathogen speciation and host adaptation.</title>
        <authorList>
            <person name="Hu X."/>
            <person name="Xiao G."/>
            <person name="Zheng P."/>
            <person name="Shang Y."/>
            <person name="Su Y."/>
            <person name="Zhang X."/>
            <person name="Liu X."/>
            <person name="Zhan S."/>
            <person name="St Leger R.J."/>
            <person name="Wang C."/>
        </authorList>
    </citation>
    <scope>NUCLEOTIDE SEQUENCE [LARGE SCALE GENOMIC DNA]</scope>
    <source>
        <strain evidence="2 3">ARSEF 549</strain>
    </source>
</reference>
<keyword evidence="1" id="KW-0812">Transmembrane</keyword>
<organism evidence="2 3">
    <name type="scientific">Metarhizium anisopliae (strain ARSEF 549)</name>
    <dbReference type="NCBI Taxonomy" id="3151832"/>
    <lineage>
        <taxon>Eukaryota</taxon>
        <taxon>Fungi</taxon>
        <taxon>Dikarya</taxon>
        <taxon>Ascomycota</taxon>
        <taxon>Pezizomycotina</taxon>
        <taxon>Sordariomycetes</taxon>
        <taxon>Hypocreomycetidae</taxon>
        <taxon>Hypocreales</taxon>
        <taxon>Clavicipitaceae</taxon>
        <taxon>Metarhizium</taxon>
    </lineage>
</organism>
<evidence type="ECO:0000256" key="1">
    <source>
        <dbReference type="SAM" id="Phobius"/>
    </source>
</evidence>
<dbReference type="HOGENOM" id="CLU_2360166_0_0_1"/>
<gene>
    <name evidence="2" type="ORF">MAN_02936</name>
</gene>
<keyword evidence="1" id="KW-1133">Transmembrane helix</keyword>
<name>A0A0B4F1Q9_METAF</name>
<accession>A0A0B4F1Q9</accession>